<proteinExistence type="predicted"/>
<dbReference type="Proteomes" id="UP001300012">
    <property type="component" value="Unassembled WGS sequence"/>
</dbReference>
<reference evidence="1 2" key="1">
    <citation type="submission" date="2022-08" db="EMBL/GenBank/DDBJ databases">
        <title>Paenibacillus endoradicis sp. nov., Paenibacillus radicibacter sp. nov and Paenibacillus pararadicis sp. nov., three cold-adapted plant growth-promoting bacteria isolated from root of Larix gmelinii in Great Khingan.</title>
        <authorList>
            <person name="Xue H."/>
        </authorList>
    </citation>
    <scope>NUCLEOTIDE SEQUENCE [LARGE SCALE GENOMIC DNA]</scope>
    <source>
        <strain evidence="1 2">N5-1-1-5</strain>
    </source>
</reference>
<evidence type="ECO:0000313" key="2">
    <source>
        <dbReference type="Proteomes" id="UP001300012"/>
    </source>
</evidence>
<name>A0ABT1YBB1_9BACL</name>
<evidence type="ECO:0000313" key="1">
    <source>
        <dbReference type="EMBL" id="MCR8630484.1"/>
    </source>
</evidence>
<keyword evidence="2" id="KW-1185">Reference proteome</keyword>
<protein>
    <submittedName>
        <fullName evidence="1">Uncharacterized protein</fullName>
    </submittedName>
</protein>
<dbReference type="RefSeq" id="WP_258212093.1">
    <property type="nucleotide sequence ID" value="NZ_JANQBD010000002.1"/>
</dbReference>
<accession>A0ABT1YBB1</accession>
<dbReference type="EMBL" id="JANQBD010000002">
    <property type="protein sequence ID" value="MCR8630484.1"/>
    <property type="molecule type" value="Genomic_DNA"/>
</dbReference>
<sequence length="135" mass="14983">MNPKRILMISTMTLGITISGGLWSEETSAKASHGQPEKYEAQNLQVAAKDDFLQMLGASSDEEVYHSLLEGKSLADIAVNNNEDVNHIINLQITELTKQLDIRFANGSIPPSVYQSQKKEFADIIKRSVYGDRNT</sequence>
<gene>
    <name evidence="1" type="ORF">NV381_04610</name>
</gene>
<organism evidence="1 2">
    <name type="scientific">Paenibacillus radicis</name>
    <name type="common">ex Xue et al. 2023</name>
    <dbReference type="NCBI Taxonomy" id="2972489"/>
    <lineage>
        <taxon>Bacteria</taxon>
        <taxon>Bacillati</taxon>
        <taxon>Bacillota</taxon>
        <taxon>Bacilli</taxon>
        <taxon>Bacillales</taxon>
        <taxon>Paenibacillaceae</taxon>
        <taxon>Paenibacillus</taxon>
    </lineage>
</organism>
<comment type="caution">
    <text evidence="1">The sequence shown here is derived from an EMBL/GenBank/DDBJ whole genome shotgun (WGS) entry which is preliminary data.</text>
</comment>